<proteinExistence type="predicted"/>
<organism evidence="2 3">
    <name type="scientific">Zooshikella ganghwensis</name>
    <dbReference type="NCBI Taxonomy" id="202772"/>
    <lineage>
        <taxon>Bacteria</taxon>
        <taxon>Pseudomonadati</taxon>
        <taxon>Pseudomonadota</taxon>
        <taxon>Gammaproteobacteria</taxon>
        <taxon>Oceanospirillales</taxon>
        <taxon>Zooshikellaceae</taxon>
        <taxon>Zooshikella</taxon>
    </lineage>
</organism>
<name>A0A4P9VL32_9GAMM</name>
<keyword evidence="1" id="KW-0812">Transmembrane</keyword>
<protein>
    <submittedName>
        <fullName evidence="2">Uncharacterized protein</fullName>
    </submittedName>
</protein>
<evidence type="ECO:0000256" key="1">
    <source>
        <dbReference type="SAM" id="Phobius"/>
    </source>
</evidence>
<keyword evidence="1" id="KW-0472">Membrane</keyword>
<evidence type="ECO:0000313" key="3">
    <source>
        <dbReference type="Proteomes" id="UP000257039"/>
    </source>
</evidence>
<evidence type="ECO:0000313" key="2">
    <source>
        <dbReference type="EMBL" id="RDH42532.1"/>
    </source>
</evidence>
<gene>
    <name evidence="2" type="ORF">B9G39_03210</name>
</gene>
<keyword evidence="1" id="KW-1133">Transmembrane helix</keyword>
<dbReference type="EMBL" id="NDXW01000001">
    <property type="protein sequence ID" value="RDH42532.1"/>
    <property type="molecule type" value="Genomic_DNA"/>
</dbReference>
<reference evidence="2 3" key="1">
    <citation type="submission" date="2017-04" db="EMBL/GenBank/DDBJ databases">
        <title>Draft genome sequence of Zooshikella ganghwensis VG4 isolated from Red Sea sediments.</title>
        <authorList>
            <person name="Rehman Z."/>
            <person name="Alam I."/>
            <person name="Kamau A."/>
            <person name="Bajic V."/>
            <person name="Leiknes T."/>
        </authorList>
    </citation>
    <scope>NUCLEOTIDE SEQUENCE [LARGE SCALE GENOMIC DNA]</scope>
    <source>
        <strain evidence="2 3">VG4</strain>
    </source>
</reference>
<keyword evidence="3" id="KW-1185">Reference proteome</keyword>
<feature type="transmembrane region" description="Helical" evidence="1">
    <location>
        <begin position="58"/>
        <end position="80"/>
    </location>
</feature>
<comment type="caution">
    <text evidence="2">The sequence shown here is derived from an EMBL/GenBank/DDBJ whole genome shotgun (WGS) entry which is preliminary data.</text>
</comment>
<dbReference type="Proteomes" id="UP000257039">
    <property type="component" value="Unassembled WGS sequence"/>
</dbReference>
<accession>A0A4P9VL32</accession>
<sequence>MVVDSSCVTLTVQTYNELADDNDKAQILPERKRTVQLSSVTARYRHDKSQFIYFPVRWLINSSTLATVVYFLLNLALIVVN</sequence>
<dbReference type="AlphaFoldDB" id="A0A4P9VL32"/>